<dbReference type="PANTHER" id="PTHR42685">
    <property type="entry name" value="GERANYLGERANYL DIPHOSPHATE REDUCTASE"/>
    <property type="match status" value="1"/>
</dbReference>
<keyword evidence="3" id="KW-1185">Reference proteome</keyword>
<dbReference type="PANTHER" id="PTHR42685:SF22">
    <property type="entry name" value="CONDITIONED MEDIUM FACTOR RECEPTOR 1"/>
    <property type="match status" value="1"/>
</dbReference>
<evidence type="ECO:0000313" key="2">
    <source>
        <dbReference type="EMBL" id="NEZ57491.1"/>
    </source>
</evidence>
<organism evidence="2 3">
    <name type="scientific">Adonisia turfae CCMR0081</name>
    <dbReference type="NCBI Taxonomy" id="2292702"/>
    <lineage>
        <taxon>Bacteria</taxon>
        <taxon>Bacillati</taxon>
        <taxon>Cyanobacteriota</taxon>
        <taxon>Adonisia</taxon>
        <taxon>Adonisia turfae</taxon>
    </lineage>
</organism>
<protein>
    <submittedName>
        <fullName evidence="2">Geranylgeranyl reductase family protein</fullName>
    </submittedName>
</protein>
<reference evidence="2 3" key="1">
    <citation type="journal article" date="2020" name="Microb. Ecol.">
        <title>Ecogenomics of the Marine Benthic Filamentous Cyanobacterium Adonisia.</title>
        <authorList>
            <person name="Walter J.M."/>
            <person name="Coutinho F.H."/>
            <person name="Leomil L."/>
            <person name="Hargreaves P.I."/>
            <person name="Campeao M.E."/>
            <person name="Vieira V.V."/>
            <person name="Silva B.S."/>
            <person name="Fistarol G.O."/>
            <person name="Salomon P.S."/>
            <person name="Sawabe T."/>
            <person name="Mino S."/>
            <person name="Hosokawa M."/>
            <person name="Miyashita H."/>
            <person name="Maruyama F."/>
            <person name="van Verk M.C."/>
            <person name="Dutilh B.E."/>
            <person name="Thompson C.C."/>
            <person name="Thompson F.L."/>
        </authorList>
    </citation>
    <scope>NUCLEOTIDE SEQUENCE [LARGE SCALE GENOMIC DNA]</scope>
    <source>
        <strain evidence="2 3">CCMR0081</strain>
    </source>
</reference>
<proteinExistence type="predicted"/>
<dbReference type="InterPro" id="IPR050407">
    <property type="entry name" value="Geranylgeranyl_reductase"/>
</dbReference>
<dbReference type="PRINTS" id="PR00420">
    <property type="entry name" value="RNGMNOXGNASE"/>
</dbReference>
<dbReference type="InterPro" id="IPR036188">
    <property type="entry name" value="FAD/NAD-bd_sf"/>
</dbReference>
<dbReference type="GO" id="GO:0071949">
    <property type="term" value="F:FAD binding"/>
    <property type="evidence" value="ECO:0007669"/>
    <property type="project" value="InterPro"/>
</dbReference>
<dbReference type="Gene3D" id="3.50.50.60">
    <property type="entry name" value="FAD/NAD(P)-binding domain"/>
    <property type="match status" value="1"/>
</dbReference>
<gene>
    <name evidence="2" type="ORF">DXZ20_17780</name>
</gene>
<dbReference type="Pfam" id="PF01494">
    <property type="entry name" value="FAD_binding_3"/>
    <property type="match status" value="1"/>
</dbReference>
<name>A0A6M0RP87_9CYAN</name>
<dbReference type="NCBIfam" id="TIGR02032">
    <property type="entry name" value="GG-red-SF"/>
    <property type="match status" value="1"/>
</dbReference>
<dbReference type="RefSeq" id="WP_163699580.1">
    <property type="nucleotide sequence ID" value="NZ_QXHD01000004.1"/>
</dbReference>
<sequence length="377" mass="41547">MASFYDCVVVGGGPAGATAAYHLAKNGHSVLILEKNKLPRYKPCGGGVCPKVAEWFDYDFEPVISQKVTQVRYTYNMEDEVISELSEPIWMVRRDEFDHYMVQQAQKQGAVLQEATKATGIEFKDGCWHISTSAEPVVGRYLIAADGAKGPMAKWLGFKQRKTVMAGAIETEPRLPVHDGHIVHFEFGLLKNGYVWNFPKADGYSLGSGAFVSAKRKSRDLVQPLADYSKQFGVEIDQETKHGHPIFLWDGDQTLHTTQAVLAGEAACVVDPFTAEGIRPSIFSGLKASEAVHSALSGNEQALANYTQTMIDEWGNEMRWAARLAKAFYLAPNVGYRVGVKQPKGTQIMGDVFLGKLRYSDVVTRGLKRISTGLFSA</sequence>
<dbReference type="Proteomes" id="UP000481033">
    <property type="component" value="Unassembled WGS sequence"/>
</dbReference>
<comment type="caution">
    <text evidence="2">The sequence shown here is derived from an EMBL/GenBank/DDBJ whole genome shotgun (WGS) entry which is preliminary data.</text>
</comment>
<dbReference type="SUPFAM" id="SSF51905">
    <property type="entry name" value="FAD/NAD(P)-binding domain"/>
    <property type="match status" value="1"/>
</dbReference>
<accession>A0A6M0RP87</accession>
<evidence type="ECO:0000259" key="1">
    <source>
        <dbReference type="Pfam" id="PF01494"/>
    </source>
</evidence>
<dbReference type="AlphaFoldDB" id="A0A6M0RP87"/>
<dbReference type="InterPro" id="IPR002938">
    <property type="entry name" value="FAD-bd"/>
</dbReference>
<dbReference type="InterPro" id="IPR011777">
    <property type="entry name" value="Geranylgeranyl_Rdtase_fam"/>
</dbReference>
<evidence type="ECO:0000313" key="3">
    <source>
        <dbReference type="Proteomes" id="UP000481033"/>
    </source>
</evidence>
<dbReference type="GO" id="GO:0016628">
    <property type="term" value="F:oxidoreductase activity, acting on the CH-CH group of donors, NAD or NADP as acceptor"/>
    <property type="evidence" value="ECO:0007669"/>
    <property type="project" value="InterPro"/>
</dbReference>
<dbReference type="EMBL" id="QXHD01000004">
    <property type="protein sequence ID" value="NEZ57491.1"/>
    <property type="molecule type" value="Genomic_DNA"/>
</dbReference>
<feature type="domain" description="FAD-binding" evidence="1">
    <location>
        <begin position="6"/>
        <end position="169"/>
    </location>
</feature>